<dbReference type="InterPro" id="IPR013325">
    <property type="entry name" value="RNA_pol_sigma_r2"/>
</dbReference>
<dbReference type="KEGG" id="sdyn:Mal52_47390"/>
<dbReference type="GO" id="GO:0003700">
    <property type="term" value="F:DNA-binding transcription factor activity"/>
    <property type="evidence" value="ECO:0007669"/>
    <property type="project" value="InterPro"/>
</dbReference>
<name>A0A517ZUQ9_9PLAN</name>
<feature type="domain" description="RNA polymerase sigma-70 ECF-like HTH" evidence="1">
    <location>
        <begin position="7"/>
        <end position="198"/>
    </location>
</feature>
<dbReference type="Pfam" id="PF07638">
    <property type="entry name" value="Sigma70_ECF"/>
    <property type="match status" value="1"/>
</dbReference>
<dbReference type="RefSeq" id="WP_197533414.1">
    <property type="nucleotide sequence ID" value="NZ_CP036270.1"/>
</dbReference>
<keyword evidence="3" id="KW-1185">Reference proteome</keyword>
<dbReference type="EMBL" id="CP036276">
    <property type="protein sequence ID" value="QDU46221.1"/>
    <property type="molecule type" value="Genomic_DNA"/>
</dbReference>
<dbReference type="Proteomes" id="UP000319383">
    <property type="component" value="Chromosome"/>
</dbReference>
<dbReference type="Gene3D" id="1.10.1740.10">
    <property type="match status" value="1"/>
</dbReference>
<proteinExistence type="predicted"/>
<dbReference type="SUPFAM" id="SSF88946">
    <property type="entry name" value="Sigma2 domain of RNA polymerase sigma factors"/>
    <property type="match status" value="1"/>
</dbReference>
<evidence type="ECO:0000313" key="3">
    <source>
        <dbReference type="Proteomes" id="UP000319383"/>
    </source>
</evidence>
<reference evidence="2 3" key="1">
    <citation type="submission" date="2019-02" db="EMBL/GenBank/DDBJ databases">
        <title>Deep-cultivation of Planctomycetes and their phenomic and genomic characterization uncovers novel biology.</title>
        <authorList>
            <person name="Wiegand S."/>
            <person name="Jogler M."/>
            <person name="Boedeker C."/>
            <person name="Pinto D."/>
            <person name="Vollmers J."/>
            <person name="Rivas-Marin E."/>
            <person name="Kohn T."/>
            <person name="Peeters S.H."/>
            <person name="Heuer A."/>
            <person name="Rast P."/>
            <person name="Oberbeckmann S."/>
            <person name="Bunk B."/>
            <person name="Jeske O."/>
            <person name="Meyerdierks A."/>
            <person name="Storesund J.E."/>
            <person name="Kallscheuer N."/>
            <person name="Luecker S."/>
            <person name="Lage O.M."/>
            <person name="Pohl T."/>
            <person name="Merkel B.J."/>
            <person name="Hornburger P."/>
            <person name="Mueller R.-W."/>
            <person name="Bruemmer F."/>
            <person name="Labrenz M."/>
            <person name="Spormann A.M."/>
            <person name="Op den Camp H."/>
            <person name="Overmann J."/>
            <person name="Amann R."/>
            <person name="Jetten M.S.M."/>
            <person name="Mascher T."/>
            <person name="Medema M.H."/>
            <person name="Devos D.P."/>
            <person name="Kaster A.-K."/>
            <person name="Ovreas L."/>
            <person name="Rohde M."/>
            <person name="Galperin M.Y."/>
            <person name="Jogler C."/>
        </authorList>
    </citation>
    <scope>NUCLEOTIDE SEQUENCE [LARGE SCALE GENOMIC DNA]</scope>
    <source>
        <strain evidence="2 3">Mal52</strain>
    </source>
</reference>
<gene>
    <name evidence="2" type="ORF">Mal52_47390</name>
</gene>
<sequence>MERNDSVMTSVEGLKQGNELAAHDLWNRYFSQLVALARNKLPLHVKRSFDEEDVALSAFHSLCTGLQESRFPDLEDRDNLWAILVVITTRKAMRRMRTNTALKRGGGDLLGESVFMKRPSTRDFGIENIIGGKPTPEFADQLCEASTLLLESLPDESFKQIAQLKLAGYSVDEIATQTKRSPRTINRRLNLIRKIWKEHRFKSADEYE</sequence>
<dbReference type="AlphaFoldDB" id="A0A517ZUQ9"/>
<evidence type="ECO:0000259" key="1">
    <source>
        <dbReference type="Pfam" id="PF07638"/>
    </source>
</evidence>
<protein>
    <submittedName>
        <fullName evidence="2">ECF sigma factor</fullName>
    </submittedName>
</protein>
<dbReference type="GO" id="GO:0006352">
    <property type="term" value="P:DNA-templated transcription initiation"/>
    <property type="evidence" value="ECO:0007669"/>
    <property type="project" value="InterPro"/>
</dbReference>
<evidence type="ECO:0000313" key="2">
    <source>
        <dbReference type="EMBL" id="QDU46221.1"/>
    </source>
</evidence>
<accession>A0A517ZUQ9</accession>
<organism evidence="2 3">
    <name type="scientific">Symmachiella dynata</name>
    <dbReference type="NCBI Taxonomy" id="2527995"/>
    <lineage>
        <taxon>Bacteria</taxon>
        <taxon>Pseudomonadati</taxon>
        <taxon>Planctomycetota</taxon>
        <taxon>Planctomycetia</taxon>
        <taxon>Planctomycetales</taxon>
        <taxon>Planctomycetaceae</taxon>
        <taxon>Symmachiella</taxon>
    </lineage>
</organism>
<dbReference type="InterPro" id="IPR053812">
    <property type="entry name" value="HTH_Sigma70_ECF-like"/>
</dbReference>